<evidence type="ECO:0000256" key="2">
    <source>
        <dbReference type="ARBA" id="ARBA00022649"/>
    </source>
</evidence>
<dbReference type="GO" id="GO:0005524">
    <property type="term" value="F:ATP binding"/>
    <property type="evidence" value="ECO:0007669"/>
    <property type="project" value="UniProtKB-KW"/>
</dbReference>
<dbReference type="AlphaFoldDB" id="A0A369QHB3"/>
<dbReference type="RefSeq" id="WP_115373468.1">
    <property type="nucleotide sequence ID" value="NZ_QASA01000001.1"/>
</dbReference>
<dbReference type="CDD" id="cd05403">
    <property type="entry name" value="NT_KNTase_like"/>
    <property type="match status" value="1"/>
</dbReference>
<dbReference type="Pfam" id="PF01909">
    <property type="entry name" value="NTP_transf_2"/>
    <property type="match status" value="1"/>
</dbReference>
<keyword evidence="5" id="KW-0479">Metal-binding</keyword>
<keyword evidence="7" id="KW-0067">ATP-binding</keyword>
<dbReference type="GO" id="GO:0046872">
    <property type="term" value="F:metal ion binding"/>
    <property type="evidence" value="ECO:0007669"/>
    <property type="project" value="UniProtKB-KW"/>
</dbReference>
<reference evidence="11 12" key="1">
    <citation type="submission" date="2018-04" db="EMBL/GenBank/DDBJ databases">
        <title>Adhaeribacter sp. HMF7616 genome sequencing and assembly.</title>
        <authorList>
            <person name="Kang H."/>
            <person name="Kang J."/>
            <person name="Cha I."/>
            <person name="Kim H."/>
            <person name="Joh K."/>
        </authorList>
    </citation>
    <scope>NUCLEOTIDE SEQUENCE [LARGE SCALE GENOMIC DNA]</scope>
    <source>
        <strain evidence="11 12">HMF7616</strain>
    </source>
</reference>
<dbReference type="OrthoDB" id="9809668at2"/>
<accession>A0A369QHB3</accession>
<dbReference type="Gene3D" id="3.30.460.10">
    <property type="entry name" value="Beta Polymerase, domain 2"/>
    <property type="match status" value="1"/>
</dbReference>
<comment type="similarity">
    <text evidence="9">Belongs to the MntA antitoxin family.</text>
</comment>
<dbReference type="InterPro" id="IPR052038">
    <property type="entry name" value="Type-VII_TA_antitoxin"/>
</dbReference>
<name>A0A369QHB3_9BACT</name>
<comment type="caution">
    <text evidence="11">The sequence shown here is derived from an EMBL/GenBank/DDBJ whole genome shotgun (WGS) entry which is preliminary data.</text>
</comment>
<evidence type="ECO:0000256" key="9">
    <source>
        <dbReference type="ARBA" id="ARBA00038276"/>
    </source>
</evidence>
<dbReference type="EMBL" id="QASA01000001">
    <property type="protein sequence ID" value="RDC64291.1"/>
    <property type="molecule type" value="Genomic_DNA"/>
</dbReference>
<evidence type="ECO:0000256" key="7">
    <source>
        <dbReference type="ARBA" id="ARBA00022840"/>
    </source>
</evidence>
<keyword evidence="6" id="KW-0547">Nucleotide-binding</keyword>
<feature type="domain" description="Polymerase nucleotidyl transferase" evidence="10">
    <location>
        <begin position="11"/>
        <end position="90"/>
    </location>
</feature>
<gene>
    <name evidence="11" type="ORF">AHMF7616_02904</name>
</gene>
<evidence type="ECO:0000256" key="3">
    <source>
        <dbReference type="ARBA" id="ARBA00022679"/>
    </source>
</evidence>
<protein>
    <recommendedName>
        <fullName evidence="10">Polymerase nucleotidyl transferase domain-containing protein</fullName>
    </recommendedName>
</protein>
<evidence type="ECO:0000259" key="10">
    <source>
        <dbReference type="Pfam" id="PF01909"/>
    </source>
</evidence>
<dbReference type="SUPFAM" id="SSF81301">
    <property type="entry name" value="Nucleotidyltransferase"/>
    <property type="match status" value="1"/>
</dbReference>
<dbReference type="InterPro" id="IPR043519">
    <property type="entry name" value="NT_sf"/>
</dbReference>
<keyword evidence="3" id="KW-0808">Transferase</keyword>
<keyword evidence="2" id="KW-1277">Toxin-antitoxin system</keyword>
<keyword evidence="8" id="KW-0460">Magnesium</keyword>
<evidence type="ECO:0000256" key="4">
    <source>
        <dbReference type="ARBA" id="ARBA00022695"/>
    </source>
</evidence>
<organism evidence="11 12">
    <name type="scientific">Adhaeribacter pallidiroseus</name>
    <dbReference type="NCBI Taxonomy" id="2072847"/>
    <lineage>
        <taxon>Bacteria</taxon>
        <taxon>Pseudomonadati</taxon>
        <taxon>Bacteroidota</taxon>
        <taxon>Cytophagia</taxon>
        <taxon>Cytophagales</taxon>
        <taxon>Hymenobacteraceae</taxon>
        <taxon>Adhaeribacter</taxon>
    </lineage>
</organism>
<sequence length="96" mass="11342">MLSSEEIEQKIKDIKPFLQKEYLIDQIGYFGSFARGDYREDSDVDILVACKRGIGWKFFDLKDYLESVLGRKVDLVTENSLRKQWKENILSQVKYL</sequence>
<keyword evidence="12" id="KW-1185">Reference proteome</keyword>
<dbReference type="PANTHER" id="PTHR33571:SF14">
    <property type="entry name" value="PROTEIN ADENYLYLTRANSFERASE MJ0435-RELATED"/>
    <property type="match status" value="1"/>
</dbReference>
<evidence type="ECO:0000256" key="1">
    <source>
        <dbReference type="ARBA" id="ARBA00001946"/>
    </source>
</evidence>
<comment type="cofactor">
    <cofactor evidence="1">
        <name>Mg(2+)</name>
        <dbReference type="ChEBI" id="CHEBI:18420"/>
    </cofactor>
</comment>
<evidence type="ECO:0000256" key="5">
    <source>
        <dbReference type="ARBA" id="ARBA00022723"/>
    </source>
</evidence>
<dbReference type="PANTHER" id="PTHR33571">
    <property type="entry name" value="SSL8005 PROTEIN"/>
    <property type="match status" value="1"/>
</dbReference>
<evidence type="ECO:0000256" key="6">
    <source>
        <dbReference type="ARBA" id="ARBA00022741"/>
    </source>
</evidence>
<dbReference type="Proteomes" id="UP000253919">
    <property type="component" value="Unassembled WGS sequence"/>
</dbReference>
<evidence type="ECO:0000313" key="12">
    <source>
        <dbReference type="Proteomes" id="UP000253919"/>
    </source>
</evidence>
<proteinExistence type="inferred from homology"/>
<dbReference type="GO" id="GO:0016779">
    <property type="term" value="F:nucleotidyltransferase activity"/>
    <property type="evidence" value="ECO:0007669"/>
    <property type="project" value="UniProtKB-KW"/>
</dbReference>
<evidence type="ECO:0000256" key="8">
    <source>
        <dbReference type="ARBA" id="ARBA00022842"/>
    </source>
</evidence>
<evidence type="ECO:0000313" key="11">
    <source>
        <dbReference type="EMBL" id="RDC64291.1"/>
    </source>
</evidence>
<keyword evidence="4" id="KW-0548">Nucleotidyltransferase</keyword>
<dbReference type="InterPro" id="IPR002934">
    <property type="entry name" value="Polymerase_NTP_transf_dom"/>
</dbReference>